<sequence>MPKLLLFFRDLLPSAPAGHPTSHSVGRMAWLLTVLLLAGPSLNAQVDPLPVGVAGLTHSHVHGIFNSEGRGDIEIVGIVEDNDTLVERYRQQYGFDPALVYPTLEAMVAARQPAAVAAFGNIFDHLSIVEFCAPRGIHVMVEKPLAVSADHARRMAELARTHGIHLLTNYETTWYPTNHEAYALVKKEGRIGDIRKVIVRDGHRGPKKISVGPEFLEWLTDPELNGAGALTDFGCYGANLMTWLMDGRRPLTVTAVTQQLQAENNPEVEDEAIIILTYPDAVALLQPSWNWPMGRKDLEIYGLTGAVYADNGRDLRVRMAEGYDGFEEESVHLDPRPAPYDDPFAFLAAVVRGDISVDPTDLSALENNLTVVDILDAAKQSAASGRTVVLE</sequence>
<dbReference type="SUPFAM" id="SSF55347">
    <property type="entry name" value="Glyceraldehyde-3-phosphate dehydrogenase-like, C-terminal domain"/>
    <property type="match status" value="1"/>
</dbReference>
<evidence type="ECO:0000313" key="3">
    <source>
        <dbReference type="EMBL" id="PPK87371.1"/>
    </source>
</evidence>
<dbReference type="PANTHER" id="PTHR43377:SF1">
    <property type="entry name" value="BILIVERDIN REDUCTASE A"/>
    <property type="match status" value="1"/>
</dbReference>
<reference evidence="3 4" key="1">
    <citation type="submission" date="2018-02" db="EMBL/GenBank/DDBJ databases">
        <title>Genomic Encyclopedia of Archaeal and Bacterial Type Strains, Phase II (KMG-II): from individual species to whole genera.</title>
        <authorList>
            <person name="Goeker M."/>
        </authorList>
    </citation>
    <scope>NUCLEOTIDE SEQUENCE [LARGE SCALE GENOMIC DNA]</scope>
    <source>
        <strain evidence="3 4">DSM 29526</strain>
    </source>
</reference>
<comment type="caution">
    <text evidence="3">The sequence shown here is derived from an EMBL/GenBank/DDBJ whole genome shotgun (WGS) entry which is preliminary data.</text>
</comment>
<dbReference type="Pfam" id="PF01408">
    <property type="entry name" value="GFO_IDH_MocA"/>
    <property type="match status" value="1"/>
</dbReference>
<gene>
    <name evidence="3" type="ORF">CLV84_0311</name>
</gene>
<dbReference type="Gene3D" id="3.30.360.10">
    <property type="entry name" value="Dihydrodipicolinate Reductase, domain 2"/>
    <property type="match status" value="1"/>
</dbReference>
<evidence type="ECO:0000259" key="2">
    <source>
        <dbReference type="Pfam" id="PF22725"/>
    </source>
</evidence>
<dbReference type="PANTHER" id="PTHR43377">
    <property type="entry name" value="BILIVERDIN REDUCTASE A"/>
    <property type="match status" value="1"/>
</dbReference>
<dbReference type="InterPro" id="IPR000683">
    <property type="entry name" value="Gfo/Idh/MocA-like_OxRdtase_N"/>
</dbReference>
<dbReference type="GO" id="GO:0000166">
    <property type="term" value="F:nucleotide binding"/>
    <property type="evidence" value="ECO:0007669"/>
    <property type="project" value="InterPro"/>
</dbReference>
<organism evidence="3 4">
    <name type="scientific">Neolewinella xylanilytica</name>
    <dbReference type="NCBI Taxonomy" id="1514080"/>
    <lineage>
        <taxon>Bacteria</taxon>
        <taxon>Pseudomonadati</taxon>
        <taxon>Bacteroidota</taxon>
        <taxon>Saprospiria</taxon>
        <taxon>Saprospirales</taxon>
        <taxon>Lewinellaceae</taxon>
        <taxon>Neolewinella</taxon>
    </lineage>
</organism>
<evidence type="ECO:0000313" key="4">
    <source>
        <dbReference type="Proteomes" id="UP000237662"/>
    </source>
</evidence>
<dbReference type="EMBL" id="PTJC01000005">
    <property type="protein sequence ID" value="PPK87371.1"/>
    <property type="molecule type" value="Genomic_DNA"/>
</dbReference>
<dbReference type="Proteomes" id="UP000237662">
    <property type="component" value="Unassembled WGS sequence"/>
</dbReference>
<dbReference type="Pfam" id="PF22725">
    <property type="entry name" value="GFO_IDH_MocA_C3"/>
    <property type="match status" value="1"/>
</dbReference>
<accession>A0A2S6I790</accession>
<dbReference type="Gene3D" id="3.40.50.720">
    <property type="entry name" value="NAD(P)-binding Rossmann-like Domain"/>
    <property type="match status" value="1"/>
</dbReference>
<feature type="domain" description="GFO/IDH/MocA-like oxidoreductase" evidence="2">
    <location>
        <begin position="187"/>
        <end position="307"/>
    </location>
</feature>
<dbReference type="InterPro" id="IPR055170">
    <property type="entry name" value="GFO_IDH_MocA-like_dom"/>
</dbReference>
<dbReference type="InterPro" id="IPR036291">
    <property type="entry name" value="NAD(P)-bd_dom_sf"/>
</dbReference>
<feature type="domain" description="Gfo/Idh/MocA-like oxidoreductase N-terminal" evidence="1">
    <location>
        <begin position="52"/>
        <end position="168"/>
    </location>
</feature>
<evidence type="ECO:0000259" key="1">
    <source>
        <dbReference type="Pfam" id="PF01408"/>
    </source>
</evidence>
<keyword evidence="4" id="KW-1185">Reference proteome</keyword>
<proteinExistence type="predicted"/>
<dbReference type="AlphaFoldDB" id="A0A2S6I790"/>
<dbReference type="InterPro" id="IPR051450">
    <property type="entry name" value="Gfo/Idh/MocA_Oxidoreductases"/>
</dbReference>
<protein>
    <submittedName>
        <fullName evidence="3">Putative dehydrogenase</fullName>
    </submittedName>
</protein>
<name>A0A2S6I790_9BACT</name>
<dbReference type="RefSeq" id="WP_245911346.1">
    <property type="nucleotide sequence ID" value="NZ_PTJC01000005.1"/>
</dbReference>
<dbReference type="SUPFAM" id="SSF51735">
    <property type="entry name" value="NAD(P)-binding Rossmann-fold domains"/>
    <property type="match status" value="1"/>
</dbReference>